<dbReference type="EMBL" id="LFZO01000943">
    <property type="protein sequence ID" value="KXS94722.1"/>
    <property type="molecule type" value="Genomic_DNA"/>
</dbReference>
<name>A0A139GX44_9PEZI</name>
<reference evidence="1 2" key="1">
    <citation type="submission" date="2015-07" db="EMBL/GenBank/DDBJ databases">
        <title>Comparative genomics of the Sigatoka disease complex on banana suggests a link between parallel evolutionary changes in Pseudocercospora fijiensis and Pseudocercospora eumusae and increased virulence on the banana host.</title>
        <authorList>
            <person name="Chang T.-C."/>
            <person name="Salvucci A."/>
            <person name="Crous P.W."/>
            <person name="Stergiopoulos I."/>
        </authorList>
    </citation>
    <scope>NUCLEOTIDE SEQUENCE [LARGE SCALE GENOMIC DNA]</scope>
    <source>
        <strain evidence="1 2">CBS 116634</strain>
    </source>
</reference>
<organism evidence="1 2">
    <name type="scientific">Pseudocercospora musae</name>
    <dbReference type="NCBI Taxonomy" id="113226"/>
    <lineage>
        <taxon>Eukaryota</taxon>
        <taxon>Fungi</taxon>
        <taxon>Dikarya</taxon>
        <taxon>Ascomycota</taxon>
        <taxon>Pezizomycotina</taxon>
        <taxon>Dothideomycetes</taxon>
        <taxon>Dothideomycetidae</taxon>
        <taxon>Mycosphaerellales</taxon>
        <taxon>Mycosphaerellaceae</taxon>
        <taxon>Pseudocercospora</taxon>
    </lineage>
</organism>
<sequence length="123" mass="13789">MSMVWTEADSSIGRGFVEHPSNTDRTEVRNSLTVELLGTPNGSYLAHLSNDGTIKTREQMHAENNQRIAVERRLATEEGQFPELGQTPVRVQAHARMLAQISRLRDDRTVSVMAKEVEKSNAE</sequence>
<proteinExistence type="predicted"/>
<dbReference type="OrthoDB" id="4203691at2759"/>
<evidence type="ECO:0000313" key="2">
    <source>
        <dbReference type="Proteomes" id="UP000073492"/>
    </source>
</evidence>
<gene>
    <name evidence="1" type="ORF">AC579_9203</name>
</gene>
<comment type="caution">
    <text evidence="1">The sequence shown here is derived from an EMBL/GenBank/DDBJ whole genome shotgun (WGS) entry which is preliminary data.</text>
</comment>
<protein>
    <submittedName>
        <fullName evidence="1">Uncharacterized protein</fullName>
    </submittedName>
</protein>
<keyword evidence="2" id="KW-1185">Reference proteome</keyword>
<dbReference type="AlphaFoldDB" id="A0A139GX44"/>
<dbReference type="Proteomes" id="UP000073492">
    <property type="component" value="Unassembled WGS sequence"/>
</dbReference>
<evidence type="ECO:0000313" key="1">
    <source>
        <dbReference type="EMBL" id="KXS94722.1"/>
    </source>
</evidence>
<accession>A0A139GX44</accession>